<comment type="caution">
    <text evidence="2">The sequence shown here is derived from an EMBL/GenBank/DDBJ whole genome shotgun (WGS) entry which is preliminary data.</text>
</comment>
<organism evidence="2 3">
    <name type="scientific">Ureibacillus chungkukjangi</name>
    <dbReference type="NCBI Taxonomy" id="1202712"/>
    <lineage>
        <taxon>Bacteria</taxon>
        <taxon>Bacillati</taxon>
        <taxon>Bacillota</taxon>
        <taxon>Bacilli</taxon>
        <taxon>Bacillales</taxon>
        <taxon>Caryophanaceae</taxon>
        <taxon>Ureibacillus</taxon>
    </lineage>
</organism>
<dbReference type="GO" id="GO:0006310">
    <property type="term" value="P:DNA recombination"/>
    <property type="evidence" value="ECO:0007669"/>
    <property type="project" value="UniProtKB-KW"/>
</dbReference>
<dbReference type="GO" id="GO:0015074">
    <property type="term" value="P:DNA integration"/>
    <property type="evidence" value="ECO:0007669"/>
    <property type="project" value="InterPro"/>
</dbReference>
<evidence type="ECO:0000256" key="1">
    <source>
        <dbReference type="ARBA" id="ARBA00023172"/>
    </source>
</evidence>
<dbReference type="OrthoDB" id="2206342at2"/>
<accession>A0A318TUK6</accession>
<dbReference type="GO" id="GO:0003677">
    <property type="term" value="F:DNA binding"/>
    <property type="evidence" value="ECO:0007669"/>
    <property type="project" value="InterPro"/>
</dbReference>
<evidence type="ECO:0000313" key="2">
    <source>
        <dbReference type="EMBL" id="PYF08561.1"/>
    </source>
</evidence>
<gene>
    <name evidence="2" type="ORF">BJ095_102328</name>
</gene>
<dbReference type="Gene3D" id="1.10.443.10">
    <property type="entry name" value="Intergrase catalytic core"/>
    <property type="match status" value="1"/>
</dbReference>
<reference evidence="2 3" key="1">
    <citation type="submission" date="2018-06" db="EMBL/GenBank/DDBJ databases">
        <title>Genomic Encyclopedia of Archaeal and Bacterial Type Strains, Phase II (KMG-II): from individual species to whole genera.</title>
        <authorList>
            <person name="Goeker M."/>
        </authorList>
    </citation>
    <scope>NUCLEOTIDE SEQUENCE [LARGE SCALE GENOMIC DNA]</scope>
    <source>
        <strain evidence="2 3">KACC 16626</strain>
    </source>
</reference>
<dbReference type="InterPro" id="IPR013762">
    <property type="entry name" value="Integrase-like_cat_sf"/>
</dbReference>
<evidence type="ECO:0000313" key="3">
    <source>
        <dbReference type="Proteomes" id="UP000247416"/>
    </source>
</evidence>
<dbReference type="AlphaFoldDB" id="A0A318TUK6"/>
<dbReference type="Proteomes" id="UP000247416">
    <property type="component" value="Unassembled WGS sequence"/>
</dbReference>
<dbReference type="InterPro" id="IPR011010">
    <property type="entry name" value="DNA_brk_join_enz"/>
</dbReference>
<sequence length="438" mass="50724">MNFQFIVRQLKIQEVKSGEPYESIKTFLCIQDKITGIIYPHPLTNFIKGNFINKPTALTTQNRYTGDICKFLNFILDNINEEDEEFLPLEKNGLKELKLIHGAKYLNFLKDRVDLGELKPNYIYDIERLLTKFYVWLIESNIIHEKTNVIYDKKKIKGKEIYVARSLFKQIDLGVEFPASESEEAIKARKLHDFGNGRLDLVNNFLRVAELIAPEIALGIAFQFYGGLRRGDVVNLTKSSIKRPKKDGSGALILDITDNWRRLFPNKLISLSEQVKKPRTQAVFKTDIVMELLKNHDERLHRLEKLGKLKNEQAYFVSNNGNPISGKEYWKRFTKVREKFLEIISVHNDDDYLFITSKPWSTHIGRGVYTNMLTFLLGWSAEEVAIARGDNQIESAKRYIEQINVIKKTEESLELLGQAAFEAERKSKITIEDLRGIN</sequence>
<proteinExistence type="predicted"/>
<keyword evidence="1" id="KW-0233">DNA recombination</keyword>
<evidence type="ECO:0008006" key="4">
    <source>
        <dbReference type="Google" id="ProtNLM"/>
    </source>
</evidence>
<name>A0A318TUK6_9BACL</name>
<protein>
    <recommendedName>
        <fullName evidence="4">Phage integrase family protein</fullName>
    </recommendedName>
</protein>
<dbReference type="EMBL" id="QJTJ01000002">
    <property type="protein sequence ID" value="PYF08561.1"/>
    <property type="molecule type" value="Genomic_DNA"/>
</dbReference>
<dbReference type="RefSeq" id="WP_052126317.1">
    <property type="nucleotide sequence ID" value="NZ_CP085009.1"/>
</dbReference>
<dbReference type="SUPFAM" id="SSF56349">
    <property type="entry name" value="DNA breaking-rejoining enzymes"/>
    <property type="match status" value="1"/>
</dbReference>
<keyword evidence="3" id="KW-1185">Reference proteome</keyword>